<feature type="domain" description="PLD phosphodiesterase" evidence="11">
    <location>
        <begin position="141"/>
        <end position="168"/>
    </location>
</feature>
<feature type="region of interest" description="Disordered" evidence="10">
    <location>
        <begin position="470"/>
        <end position="503"/>
    </location>
</feature>
<dbReference type="PANTHER" id="PTHR18896">
    <property type="entry name" value="PHOSPHOLIPASE D"/>
    <property type="match status" value="1"/>
</dbReference>
<dbReference type="PROSITE" id="PS50035">
    <property type="entry name" value="PLD"/>
    <property type="match status" value="2"/>
</dbReference>
<evidence type="ECO:0000256" key="4">
    <source>
        <dbReference type="ARBA" id="ARBA00018392"/>
    </source>
</evidence>
<dbReference type="CDD" id="cd09143">
    <property type="entry name" value="PLDc_vPLD1_2_like_bac_2"/>
    <property type="match status" value="1"/>
</dbReference>
<evidence type="ECO:0000256" key="9">
    <source>
        <dbReference type="ARBA" id="ARBA00029594"/>
    </source>
</evidence>
<protein>
    <recommendedName>
        <fullName evidence="4">Phospholipase D</fullName>
    </recommendedName>
    <alternativeName>
        <fullName evidence="9">Choline phosphatase</fullName>
    </alternativeName>
</protein>
<evidence type="ECO:0000259" key="11">
    <source>
        <dbReference type="PROSITE" id="PS50035"/>
    </source>
</evidence>
<dbReference type="GO" id="GO:0009395">
    <property type="term" value="P:phospholipid catabolic process"/>
    <property type="evidence" value="ECO:0007669"/>
    <property type="project" value="TreeGrafter"/>
</dbReference>
<evidence type="ECO:0000256" key="10">
    <source>
        <dbReference type="SAM" id="MobiDB-lite"/>
    </source>
</evidence>
<dbReference type="Pfam" id="PF13091">
    <property type="entry name" value="PLDc_2"/>
    <property type="match status" value="1"/>
</dbReference>
<dbReference type="InterPro" id="IPR001736">
    <property type="entry name" value="PLipase_D/transphosphatidylase"/>
</dbReference>
<keyword evidence="6" id="KW-0677">Repeat</keyword>
<dbReference type="SUPFAM" id="SSF56024">
    <property type="entry name" value="Phospholipase D/nuclease"/>
    <property type="match status" value="2"/>
</dbReference>
<organism evidence="12 13">
    <name type="scientific">Brevundimonas halotolerans</name>
    <dbReference type="NCBI Taxonomy" id="69670"/>
    <lineage>
        <taxon>Bacteria</taxon>
        <taxon>Pseudomonadati</taxon>
        <taxon>Pseudomonadota</taxon>
        <taxon>Alphaproteobacteria</taxon>
        <taxon>Caulobacterales</taxon>
        <taxon>Caulobacteraceae</taxon>
        <taxon>Brevundimonas</taxon>
    </lineage>
</organism>
<evidence type="ECO:0000256" key="6">
    <source>
        <dbReference type="ARBA" id="ARBA00022737"/>
    </source>
</evidence>
<gene>
    <name evidence="12" type="ORF">FHS65_000008</name>
</gene>
<sequence>MSQFTDGDDARLTVGSPLIDRPGACWKTAKASRFAVLMDNEAYFEALASSLAKAQKSIVLLGWQFDPRTRLDPETRPDDHQAQIGHQLRMLVKTRPELDVRLLIWNSPLLIAASQGFYPHRAQGWFRKRMVEFRLDQPGPLGACHHQKVIVIDDAVAFTGGGDVATDRWDNPEHLDDDPRRCMPSGLIAPPRHETMCVMDGDAARALGDLARERWFRATWERTRPDVVETDPWPDGIEPDLVDVPVGVSRTEPRWAGRREVREVEALHLASIESAKSLIYFENQYFTSPRIAAALARRLEEPDGPEVVLISTGQSPSWFDRLTMDTTRSEVLYRLEQADRHNRFFAFSPVTEGGQRLIVHAKVTVIDDSVLRIGSANLNNRSMGFDTECDIAAEPLDEAGRQAIRRLRQTSVAHFIGAPLDAYRAAEEVTGSVGRAILTFGADRMRVLGANPPSRAEAFIAEWQLGDPTSTDDAWRPWKRRNPTHRPDQALAGGSSKSTISGR</sequence>
<dbReference type="InterPro" id="IPR015679">
    <property type="entry name" value="PLipase_D_fam"/>
</dbReference>
<dbReference type="GO" id="GO:0004630">
    <property type="term" value="F:phospholipase D activity"/>
    <property type="evidence" value="ECO:0007669"/>
    <property type="project" value="UniProtKB-EC"/>
</dbReference>
<evidence type="ECO:0000256" key="3">
    <source>
        <dbReference type="ARBA" id="ARBA00004613"/>
    </source>
</evidence>
<dbReference type="Proteomes" id="UP000548978">
    <property type="component" value="Unassembled WGS sequence"/>
</dbReference>
<evidence type="ECO:0000256" key="1">
    <source>
        <dbReference type="ARBA" id="ARBA00000798"/>
    </source>
</evidence>
<reference evidence="12 13" key="1">
    <citation type="submission" date="2020-08" db="EMBL/GenBank/DDBJ databases">
        <title>Genomic Encyclopedia of Type Strains, Phase IV (KMG-IV): sequencing the most valuable type-strain genomes for metagenomic binning, comparative biology and taxonomic classification.</title>
        <authorList>
            <person name="Goeker M."/>
        </authorList>
    </citation>
    <scope>NUCLEOTIDE SEQUENCE [LARGE SCALE GENOMIC DNA]</scope>
    <source>
        <strain evidence="12 13">DSM 24448</strain>
    </source>
</reference>
<evidence type="ECO:0000256" key="7">
    <source>
        <dbReference type="ARBA" id="ARBA00022801"/>
    </source>
</evidence>
<dbReference type="Gene3D" id="3.30.870.10">
    <property type="entry name" value="Endonuclease Chain A"/>
    <property type="match status" value="2"/>
</dbReference>
<name>A0A7W9E746_9CAUL</name>
<dbReference type="AlphaFoldDB" id="A0A7W9E746"/>
<keyword evidence="7" id="KW-0378">Hydrolase</keyword>
<dbReference type="CDD" id="cd09140">
    <property type="entry name" value="PLDc_vPLD1_2_like_bac_1"/>
    <property type="match status" value="1"/>
</dbReference>
<evidence type="ECO:0000313" key="12">
    <source>
        <dbReference type="EMBL" id="MBB5659290.1"/>
    </source>
</evidence>
<dbReference type="PANTHER" id="PTHR18896:SF76">
    <property type="entry name" value="PHOSPHOLIPASE"/>
    <property type="match status" value="1"/>
</dbReference>
<keyword evidence="13" id="KW-1185">Reference proteome</keyword>
<comment type="subcellular location">
    <subcellularLocation>
        <location evidence="3">Secreted</location>
    </subcellularLocation>
</comment>
<dbReference type="InterPro" id="IPR025202">
    <property type="entry name" value="PLD-like_dom"/>
</dbReference>
<keyword evidence="5" id="KW-0964">Secreted</keyword>
<comment type="catalytic activity">
    <reaction evidence="1">
        <text>a 1,2-diacyl-sn-glycero-3-phosphocholine + H2O = a 1,2-diacyl-sn-glycero-3-phosphate + choline + H(+)</text>
        <dbReference type="Rhea" id="RHEA:14445"/>
        <dbReference type="ChEBI" id="CHEBI:15354"/>
        <dbReference type="ChEBI" id="CHEBI:15377"/>
        <dbReference type="ChEBI" id="CHEBI:15378"/>
        <dbReference type="ChEBI" id="CHEBI:57643"/>
        <dbReference type="ChEBI" id="CHEBI:58608"/>
        <dbReference type="EC" id="3.1.4.4"/>
    </reaction>
</comment>
<accession>A0A7W9E746</accession>
<dbReference type="SMART" id="SM00155">
    <property type="entry name" value="PLDc"/>
    <property type="match status" value="2"/>
</dbReference>
<evidence type="ECO:0000256" key="2">
    <source>
        <dbReference type="ARBA" id="ARBA00003145"/>
    </source>
</evidence>
<keyword evidence="8" id="KW-0443">Lipid metabolism</keyword>
<proteinExistence type="predicted"/>
<dbReference type="EMBL" id="JACIJB010000001">
    <property type="protein sequence ID" value="MBB5659290.1"/>
    <property type="molecule type" value="Genomic_DNA"/>
</dbReference>
<comment type="function">
    <text evidence="2">Could be a virulence factor.</text>
</comment>
<evidence type="ECO:0000313" key="13">
    <source>
        <dbReference type="Proteomes" id="UP000548978"/>
    </source>
</evidence>
<dbReference type="RefSeq" id="WP_241153110.1">
    <property type="nucleotide sequence ID" value="NZ_JACIJB010000001.1"/>
</dbReference>
<feature type="domain" description="PLD phosphodiesterase" evidence="11">
    <location>
        <begin position="355"/>
        <end position="382"/>
    </location>
</feature>
<evidence type="ECO:0000256" key="8">
    <source>
        <dbReference type="ARBA" id="ARBA00023098"/>
    </source>
</evidence>
<dbReference type="GO" id="GO:0005576">
    <property type="term" value="C:extracellular region"/>
    <property type="evidence" value="ECO:0007669"/>
    <property type="project" value="UniProtKB-SubCell"/>
</dbReference>
<evidence type="ECO:0000256" key="5">
    <source>
        <dbReference type="ARBA" id="ARBA00022525"/>
    </source>
</evidence>
<comment type="caution">
    <text evidence="12">The sequence shown here is derived from an EMBL/GenBank/DDBJ whole genome shotgun (WGS) entry which is preliminary data.</text>
</comment>